<sequence>MTGTTPPRDIPGHSQIFVVKGCPNLVKLKLVGCEGCFDEVKAIGQCCIMLEELVVVNHRMDDGWLAGISFCQNLKTLRVHSCRIIDGNPGLVEYLGK</sequence>
<proteinExistence type="predicted"/>
<accession>A0ABD1MZR7</accession>
<dbReference type="Gene3D" id="3.80.10.10">
    <property type="entry name" value="Ribonuclease Inhibitor"/>
    <property type="match status" value="1"/>
</dbReference>
<gene>
    <name evidence="1" type="ORF">Fmac_008967</name>
</gene>
<dbReference type="AlphaFoldDB" id="A0ABD1MZR7"/>
<reference evidence="1 2" key="1">
    <citation type="submission" date="2024-08" db="EMBL/GenBank/DDBJ databases">
        <title>Insights into the chromosomal genome structure of Flemingia macrophylla.</title>
        <authorList>
            <person name="Ding Y."/>
            <person name="Zhao Y."/>
            <person name="Bi W."/>
            <person name="Wu M."/>
            <person name="Zhao G."/>
            <person name="Gong Y."/>
            <person name="Li W."/>
            <person name="Zhang P."/>
        </authorList>
    </citation>
    <scope>NUCLEOTIDE SEQUENCE [LARGE SCALE GENOMIC DNA]</scope>
    <source>
        <strain evidence="1">DYQJB</strain>
        <tissue evidence="1">Leaf</tissue>
    </source>
</reference>
<organism evidence="1 2">
    <name type="scientific">Flemingia macrophylla</name>
    <dbReference type="NCBI Taxonomy" id="520843"/>
    <lineage>
        <taxon>Eukaryota</taxon>
        <taxon>Viridiplantae</taxon>
        <taxon>Streptophyta</taxon>
        <taxon>Embryophyta</taxon>
        <taxon>Tracheophyta</taxon>
        <taxon>Spermatophyta</taxon>
        <taxon>Magnoliopsida</taxon>
        <taxon>eudicotyledons</taxon>
        <taxon>Gunneridae</taxon>
        <taxon>Pentapetalae</taxon>
        <taxon>rosids</taxon>
        <taxon>fabids</taxon>
        <taxon>Fabales</taxon>
        <taxon>Fabaceae</taxon>
        <taxon>Papilionoideae</taxon>
        <taxon>50 kb inversion clade</taxon>
        <taxon>NPAAA clade</taxon>
        <taxon>indigoferoid/millettioid clade</taxon>
        <taxon>Phaseoleae</taxon>
        <taxon>Flemingia</taxon>
    </lineage>
</organism>
<dbReference type="SUPFAM" id="SSF52047">
    <property type="entry name" value="RNI-like"/>
    <property type="match status" value="1"/>
</dbReference>
<evidence type="ECO:0000313" key="1">
    <source>
        <dbReference type="EMBL" id="KAL2341027.1"/>
    </source>
</evidence>
<dbReference type="EMBL" id="JBGMDY010000003">
    <property type="protein sequence ID" value="KAL2341027.1"/>
    <property type="molecule type" value="Genomic_DNA"/>
</dbReference>
<name>A0ABD1MZR7_9FABA</name>
<dbReference type="Proteomes" id="UP001603857">
    <property type="component" value="Unassembled WGS sequence"/>
</dbReference>
<protein>
    <submittedName>
        <fullName evidence="1">Uncharacterized protein</fullName>
    </submittedName>
</protein>
<keyword evidence="2" id="KW-1185">Reference proteome</keyword>
<dbReference type="InterPro" id="IPR032675">
    <property type="entry name" value="LRR_dom_sf"/>
</dbReference>
<evidence type="ECO:0000313" key="2">
    <source>
        <dbReference type="Proteomes" id="UP001603857"/>
    </source>
</evidence>
<comment type="caution">
    <text evidence="1">The sequence shown here is derived from an EMBL/GenBank/DDBJ whole genome shotgun (WGS) entry which is preliminary data.</text>
</comment>